<reference evidence="2" key="1">
    <citation type="submission" date="2023-07" db="EMBL/GenBank/DDBJ databases">
        <authorList>
            <consortium name="CYATHOMIX"/>
        </authorList>
    </citation>
    <scope>NUCLEOTIDE SEQUENCE</scope>
    <source>
        <strain evidence="2">N/A</strain>
    </source>
</reference>
<dbReference type="AlphaFoldDB" id="A0AA36MFE5"/>
<sequence length="71" mass="7934">MRVLIFSFVLSSCYCLLTPINPRWQTAGTMGLLLCNNKPAAGVILVLYDKGYFSKKVLGTTSTDKNGFRHY</sequence>
<evidence type="ECO:0000313" key="3">
    <source>
        <dbReference type="Proteomes" id="UP001176961"/>
    </source>
</evidence>
<name>A0AA36MFE5_CYLNA</name>
<keyword evidence="3" id="KW-1185">Reference proteome</keyword>
<gene>
    <name evidence="2" type="ORF">CYNAS_LOCUS19355</name>
</gene>
<keyword evidence="1" id="KW-0732">Signal</keyword>
<feature type="signal peptide" evidence="1">
    <location>
        <begin position="1"/>
        <end position="15"/>
    </location>
</feature>
<dbReference type="Pfam" id="PF01060">
    <property type="entry name" value="TTR-52"/>
    <property type="match status" value="1"/>
</dbReference>
<dbReference type="Proteomes" id="UP001176961">
    <property type="component" value="Unassembled WGS sequence"/>
</dbReference>
<evidence type="ECO:0000313" key="2">
    <source>
        <dbReference type="EMBL" id="CAJ0607372.1"/>
    </source>
</evidence>
<protein>
    <submittedName>
        <fullName evidence="2">Uncharacterized protein</fullName>
    </submittedName>
</protein>
<organism evidence="2 3">
    <name type="scientific">Cylicocyclus nassatus</name>
    <name type="common">Nematode worm</name>
    <dbReference type="NCBI Taxonomy" id="53992"/>
    <lineage>
        <taxon>Eukaryota</taxon>
        <taxon>Metazoa</taxon>
        <taxon>Ecdysozoa</taxon>
        <taxon>Nematoda</taxon>
        <taxon>Chromadorea</taxon>
        <taxon>Rhabditida</taxon>
        <taxon>Rhabditina</taxon>
        <taxon>Rhabditomorpha</taxon>
        <taxon>Strongyloidea</taxon>
        <taxon>Strongylidae</taxon>
        <taxon>Cylicocyclus</taxon>
    </lineage>
</organism>
<proteinExistence type="predicted"/>
<comment type="caution">
    <text evidence="2">The sequence shown here is derived from an EMBL/GenBank/DDBJ whole genome shotgun (WGS) entry which is preliminary data.</text>
</comment>
<dbReference type="GO" id="GO:0009986">
    <property type="term" value="C:cell surface"/>
    <property type="evidence" value="ECO:0007669"/>
    <property type="project" value="InterPro"/>
</dbReference>
<accession>A0AA36MFE5</accession>
<dbReference type="InterPro" id="IPR001534">
    <property type="entry name" value="Transthyretin-like"/>
</dbReference>
<feature type="chain" id="PRO_5041397689" evidence="1">
    <location>
        <begin position="16"/>
        <end position="71"/>
    </location>
</feature>
<evidence type="ECO:0000256" key="1">
    <source>
        <dbReference type="SAM" id="SignalP"/>
    </source>
</evidence>
<dbReference type="EMBL" id="CATQJL010000316">
    <property type="protein sequence ID" value="CAJ0607372.1"/>
    <property type="molecule type" value="Genomic_DNA"/>
</dbReference>